<dbReference type="Gene3D" id="3.20.20.70">
    <property type="entry name" value="Aldolase class I"/>
    <property type="match status" value="1"/>
</dbReference>
<organism evidence="13 14">
    <name type="scientific">Bacillus gaemokensis</name>
    <dbReference type="NCBI Taxonomy" id="574375"/>
    <lineage>
        <taxon>Bacteria</taxon>
        <taxon>Bacillati</taxon>
        <taxon>Bacillota</taxon>
        <taxon>Bacilli</taxon>
        <taxon>Bacillales</taxon>
        <taxon>Bacillaceae</taxon>
        <taxon>Bacillus</taxon>
        <taxon>Bacillus cereus group</taxon>
    </lineage>
</organism>
<feature type="active site" evidence="11">
    <location>
        <position position="11"/>
    </location>
</feature>
<dbReference type="RefSeq" id="WP_033675236.1">
    <property type="nucleotide sequence ID" value="NZ_JOTM01000013.1"/>
</dbReference>
<dbReference type="AlphaFoldDB" id="A0A073K8P5"/>
<comment type="similarity">
    <text evidence="3 11 12">Belongs to the HisA/HisF family.</text>
</comment>
<evidence type="ECO:0000256" key="12">
    <source>
        <dbReference type="RuleBase" id="RU003657"/>
    </source>
</evidence>
<dbReference type="EC" id="4.3.2.10" evidence="11"/>
<comment type="catalytic activity">
    <reaction evidence="10 11">
        <text>5-[(5-phospho-1-deoxy-D-ribulos-1-ylimino)methylamino]-1-(5-phospho-beta-D-ribosyl)imidazole-4-carboxamide + L-glutamine = D-erythro-1-(imidazol-4-yl)glycerol 3-phosphate + 5-amino-1-(5-phospho-beta-D-ribosyl)imidazole-4-carboxamide + L-glutamate + H(+)</text>
        <dbReference type="Rhea" id="RHEA:24793"/>
        <dbReference type="ChEBI" id="CHEBI:15378"/>
        <dbReference type="ChEBI" id="CHEBI:29985"/>
        <dbReference type="ChEBI" id="CHEBI:58278"/>
        <dbReference type="ChEBI" id="CHEBI:58359"/>
        <dbReference type="ChEBI" id="CHEBI:58475"/>
        <dbReference type="ChEBI" id="CHEBI:58525"/>
        <dbReference type="EC" id="4.3.2.10"/>
    </reaction>
</comment>
<keyword evidence="6 11" id="KW-0028">Amino-acid biosynthesis</keyword>
<dbReference type="OrthoDB" id="9781903at2"/>
<evidence type="ECO:0000256" key="4">
    <source>
        <dbReference type="ARBA" id="ARBA00011152"/>
    </source>
</evidence>
<comment type="subunit">
    <text evidence="4 11">Heterodimer of HisH and HisF.</text>
</comment>
<evidence type="ECO:0000256" key="7">
    <source>
        <dbReference type="ARBA" id="ARBA00023102"/>
    </source>
</evidence>
<evidence type="ECO:0000313" key="14">
    <source>
        <dbReference type="Proteomes" id="UP000027778"/>
    </source>
</evidence>
<dbReference type="InterPro" id="IPR050064">
    <property type="entry name" value="IGPS_HisA/HisF"/>
</dbReference>
<keyword evidence="8 11" id="KW-0456">Lyase</keyword>
<dbReference type="InterPro" id="IPR006062">
    <property type="entry name" value="His_biosynth"/>
</dbReference>
<reference evidence="13 14" key="1">
    <citation type="submission" date="2014-06" db="EMBL/GenBank/DDBJ databases">
        <title>Draft genome sequence of Bacillus gaemokensis JCM 15801 (MCCC 1A00707).</title>
        <authorList>
            <person name="Lai Q."/>
            <person name="Liu Y."/>
            <person name="Shao Z."/>
        </authorList>
    </citation>
    <scope>NUCLEOTIDE SEQUENCE [LARGE SCALE GENOMIC DNA]</scope>
    <source>
        <strain evidence="13 14">JCM 15801</strain>
    </source>
</reference>
<dbReference type="GO" id="GO:0000105">
    <property type="term" value="P:L-histidine biosynthetic process"/>
    <property type="evidence" value="ECO:0007669"/>
    <property type="project" value="UniProtKB-UniRule"/>
</dbReference>
<dbReference type="GO" id="GO:0016829">
    <property type="term" value="F:lyase activity"/>
    <property type="evidence" value="ECO:0007669"/>
    <property type="project" value="UniProtKB-KW"/>
</dbReference>
<comment type="subcellular location">
    <subcellularLocation>
        <location evidence="1 11">Cytoplasm</location>
    </subcellularLocation>
</comment>
<evidence type="ECO:0000256" key="3">
    <source>
        <dbReference type="ARBA" id="ARBA00009667"/>
    </source>
</evidence>
<name>A0A073K8P5_9BACI</name>
<feature type="active site" evidence="11">
    <location>
        <position position="130"/>
    </location>
</feature>
<proteinExistence type="inferred from homology"/>
<dbReference type="STRING" id="574375.AZF08_16905"/>
<dbReference type="GO" id="GO:0000107">
    <property type="term" value="F:imidazoleglycerol-phosphate synthase activity"/>
    <property type="evidence" value="ECO:0007669"/>
    <property type="project" value="UniProtKB-UniRule"/>
</dbReference>
<evidence type="ECO:0000256" key="2">
    <source>
        <dbReference type="ARBA" id="ARBA00005091"/>
    </source>
</evidence>
<dbReference type="InterPro" id="IPR013785">
    <property type="entry name" value="Aldolase_TIM"/>
</dbReference>
<comment type="caution">
    <text evidence="13">The sequence shown here is derived from an EMBL/GenBank/DDBJ whole genome shotgun (WGS) entry which is preliminary data.</text>
</comment>
<evidence type="ECO:0000256" key="1">
    <source>
        <dbReference type="ARBA" id="ARBA00004496"/>
    </source>
</evidence>
<dbReference type="PANTHER" id="PTHR21235:SF2">
    <property type="entry name" value="IMIDAZOLE GLYCEROL PHOSPHATE SYNTHASE HISHF"/>
    <property type="match status" value="1"/>
</dbReference>
<dbReference type="SUPFAM" id="SSF51366">
    <property type="entry name" value="Ribulose-phoshate binding barrel"/>
    <property type="match status" value="1"/>
</dbReference>
<evidence type="ECO:0000256" key="5">
    <source>
        <dbReference type="ARBA" id="ARBA00022490"/>
    </source>
</evidence>
<keyword evidence="5 11" id="KW-0963">Cytoplasm</keyword>
<dbReference type="PANTHER" id="PTHR21235">
    <property type="entry name" value="IMIDAZOLE GLYCEROL PHOSPHATE SYNTHASE SUBUNIT HISF/H IGP SYNTHASE SUBUNIT HISF/H"/>
    <property type="match status" value="1"/>
</dbReference>
<dbReference type="Pfam" id="PF00977">
    <property type="entry name" value="His_biosynth"/>
    <property type="match status" value="1"/>
</dbReference>
<evidence type="ECO:0000256" key="6">
    <source>
        <dbReference type="ARBA" id="ARBA00022605"/>
    </source>
</evidence>
<dbReference type="FunFam" id="3.20.20.70:FF:000006">
    <property type="entry name" value="Imidazole glycerol phosphate synthase subunit HisF"/>
    <property type="match status" value="1"/>
</dbReference>
<dbReference type="eggNOG" id="COG0107">
    <property type="taxonomic scope" value="Bacteria"/>
</dbReference>
<evidence type="ECO:0000313" key="13">
    <source>
        <dbReference type="EMBL" id="KEK23674.1"/>
    </source>
</evidence>
<accession>A0A073K8P5</accession>
<evidence type="ECO:0000256" key="8">
    <source>
        <dbReference type="ARBA" id="ARBA00023239"/>
    </source>
</evidence>
<dbReference type="CDD" id="cd04731">
    <property type="entry name" value="HisF"/>
    <property type="match status" value="1"/>
</dbReference>
<dbReference type="UniPathway" id="UPA00031">
    <property type="reaction ID" value="UER00010"/>
</dbReference>
<keyword evidence="14" id="KW-1185">Reference proteome</keyword>
<evidence type="ECO:0000256" key="10">
    <source>
        <dbReference type="ARBA" id="ARBA00047838"/>
    </source>
</evidence>
<dbReference type="InterPro" id="IPR004651">
    <property type="entry name" value="HisF"/>
</dbReference>
<dbReference type="EMBL" id="JOTM01000013">
    <property type="protein sequence ID" value="KEK23674.1"/>
    <property type="molecule type" value="Genomic_DNA"/>
</dbReference>
<gene>
    <name evidence="11" type="primary">hisF</name>
    <name evidence="13" type="ORF">BAGA_06860</name>
</gene>
<dbReference type="GO" id="GO:0005737">
    <property type="term" value="C:cytoplasm"/>
    <property type="evidence" value="ECO:0007669"/>
    <property type="project" value="UniProtKB-SubCell"/>
</dbReference>
<sequence length="252" mass="26806">MLAKRIIPCLDVKAGRVVKGVNFVGLQDVGDPVEIAGLYNQAGADEIVFLDITATHEGRKTIVDVVEKTASKVFIPLTVGGGISTVQDMYTLLRAGADKVSVNSAAVRNPTLIGEGAEHFGSQCIVVAIDARRVKENKWNVYVNGGRVDTGIDAIEWAKQAAELGAGEILLTSMDADGTKDGYDLRLTEEISKNVSVPVVASGGCGNAAHIVEVFQKTSANAALAASIFHYGESTVQEVKRKLREVKVEVRL</sequence>
<comment type="function">
    <text evidence="9 11">IGPS catalyzes the conversion of PRFAR and glutamine to IGP, AICAR and glutamate. The HisF subunit catalyzes the cyclization activity that produces IGP and AICAR from PRFAR using the ammonia provided by the HisH subunit.</text>
</comment>
<evidence type="ECO:0000256" key="11">
    <source>
        <dbReference type="HAMAP-Rule" id="MF_01013"/>
    </source>
</evidence>
<dbReference type="HAMAP" id="MF_01013">
    <property type="entry name" value="HisF"/>
    <property type="match status" value="1"/>
</dbReference>
<dbReference type="NCBIfam" id="TIGR00735">
    <property type="entry name" value="hisF"/>
    <property type="match status" value="1"/>
</dbReference>
<keyword evidence="7 11" id="KW-0368">Histidine biosynthesis</keyword>
<comment type="pathway">
    <text evidence="2 11">Amino-acid biosynthesis; L-histidine biosynthesis; L-histidine from 5-phospho-alpha-D-ribose 1-diphosphate: step 5/9.</text>
</comment>
<evidence type="ECO:0000256" key="9">
    <source>
        <dbReference type="ARBA" id="ARBA00025475"/>
    </source>
</evidence>
<protein>
    <recommendedName>
        <fullName evidence="11">Imidazole glycerol phosphate synthase subunit HisF</fullName>
        <ecNumber evidence="11">4.3.2.10</ecNumber>
    </recommendedName>
    <alternativeName>
        <fullName evidence="11">IGP synthase cyclase subunit</fullName>
    </alternativeName>
    <alternativeName>
        <fullName evidence="11">IGP synthase subunit HisF</fullName>
    </alternativeName>
    <alternativeName>
        <fullName evidence="11">ImGP synthase subunit HisF</fullName>
        <shortName evidence="11">IGPS subunit HisF</shortName>
    </alternativeName>
</protein>
<dbReference type="InterPro" id="IPR011060">
    <property type="entry name" value="RibuloseP-bd_barrel"/>
</dbReference>
<dbReference type="Proteomes" id="UP000027778">
    <property type="component" value="Unassembled WGS sequence"/>
</dbReference>